<protein>
    <submittedName>
        <fullName evidence="1">Sporulation histidine kinase inhibitor Sda</fullName>
    </submittedName>
</protein>
<gene>
    <name evidence="1" type="ORF">ACFQIC_02330</name>
</gene>
<keyword evidence="1" id="KW-0649">Protein kinase inhibitor</keyword>
<dbReference type="GO" id="GO:0004860">
    <property type="term" value="F:protein kinase inhibitor activity"/>
    <property type="evidence" value="ECO:0007669"/>
    <property type="project" value="UniProtKB-KW"/>
</dbReference>
<dbReference type="Gene3D" id="1.10.287.1100">
    <property type="entry name" value="Sporulation inhibitor A"/>
    <property type="match status" value="1"/>
</dbReference>
<evidence type="ECO:0000313" key="1">
    <source>
        <dbReference type="EMBL" id="MFC7060708.1"/>
    </source>
</evidence>
<name>A0ABW2EEF9_9BACI</name>
<dbReference type="EMBL" id="JBHSZV010000004">
    <property type="protein sequence ID" value="MFC7060708.1"/>
    <property type="molecule type" value="Genomic_DNA"/>
</dbReference>
<organism evidence="1 2">
    <name type="scientific">Halobacillus seohaensis</name>
    <dbReference type="NCBI Taxonomy" id="447421"/>
    <lineage>
        <taxon>Bacteria</taxon>
        <taxon>Bacillati</taxon>
        <taxon>Bacillota</taxon>
        <taxon>Bacilli</taxon>
        <taxon>Bacillales</taxon>
        <taxon>Bacillaceae</taxon>
        <taxon>Halobacillus</taxon>
    </lineage>
</organism>
<comment type="caution">
    <text evidence="1">The sequence shown here is derived from an EMBL/GenBank/DDBJ whole genome shotgun (WGS) entry which is preliminary data.</text>
</comment>
<proteinExistence type="predicted"/>
<keyword evidence="2" id="KW-1185">Reference proteome</keyword>
<sequence length="50" mass="6016">MKQLSDTLLLQSYHKAVQLNLSREFIKQIESEIIQRKLYHLLDRTNFRVG</sequence>
<accession>A0ABW2EEF9</accession>
<evidence type="ECO:0000313" key="2">
    <source>
        <dbReference type="Proteomes" id="UP001596410"/>
    </source>
</evidence>
<dbReference type="Proteomes" id="UP001596410">
    <property type="component" value="Unassembled WGS sequence"/>
</dbReference>
<dbReference type="RefSeq" id="WP_204706895.1">
    <property type="nucleotide sequence ID" value="NZ_JBHSZV010000004.1"/>
</dbReference>
<dbReference type="InterPro" id="IPR015064">
    <property type="entry name" value="Sda"/>
</dbReference>
<dbReference type="InterPro" id="IPR036916">
    <property type="entry name" value="Sda_sf"/>
</dbReference>
<dbReference type="SUPFAM" id="SSF100985">
    <property type="entry name" value="Sporulation inhibitor Sda"/>
    <property type="match status" value="1"/>
</dbReference>
<dbReference type="Pfam" id="PF08970">
    <property type="entry name" value="Sda"/>
    <property type="match status" value="1"/>
</dbReference>
<reference evidence="2" key="1">
    <citation type="journal article" date="2019" name="Int. J. Syst. Evol. Microbiol.">
        <title>The Global Catalogue of Microorganisms (GCM) 10K type strain sequencing project: providing services to taxonomists for standard genome sequencing and annotation.</title>
        <authorList>
            <consortium name="The Broad Institute Genomics Platform"/>
            <consortium name="The Broad Institute Genome Sequencing Center for Infectious Disease"/>
            <person name="Wu L."/>
            <person name="Ma J."/>
        </authorList>
    </citation>
    <scope>NUCLEOTIDE SEQUENCE [LARGE SCALE GENOMIC DNA]</scope>
    <source>
        <strain evidence="2">CGMCC 4.1621</strain>
    </source>
</reference>